<dbReference type="GO" id="GO:0016987">
    <property type="term" value="F:sigma factor activity"/>
    <property type="evidence" value="ECO:0007669"/>
    <property type="project" value="UniProtKB-KW"/>
</dbReference>
<evidence type="ECO:0000256" key="2">
    <source>
        <dbReference type="ARBA" id="ARBA00023015"/>
    </source>
</evidence>
<dbReference type="InterPro" id="IPR039425">
    <property type="entry name" value="RNA_pol_sigma-70-like"/>
</dbReference>
<keyword evidence="8" id="KW-1185">Reference proteome</keyword>
<dbReference type="PANTHER" id="PTHR43133:SF46">
    <property type="entry name" value="RNA POLYMERASE SIGMA-70 FACTOR ECF SUBFAMILY"/>
    <property type="match status" value="1"/>
</dbReference>
<evidence type="ECO:0000313" key="7">
    <source>
        <dbReference type="EMBL" id="OQP52832.1"/>
    </source>
</evidence>
<accession>A0A1V9F3I1</accession>
<dbReference type="STRING" id="354355.SAMN05660816_04758"/>
<comment type="caution">
    <text evidence="7">The sequence shown here is derived from an EMBL/GenBank/DDBJ whole genome shotgun (WGS) entry which is preliminary data.</text>
</comment>
<sequence>MEHPGMNEEIIENFRQGDQQAFASIFRLHYRPLCYFAAQLVTELSEAEDIVKDSFVKLWGKYADFDNAQAIKSFLYITTRNACLNSLRHEQVKNTVHRELAYLESDRGHELMLNQLIRLELMQEIYNEIEKMPEKRREVFKMAFIEGMKNAEIAQQLSLSIFTVKEHKAKALSYLRLRFSDKYIMLLLLLFAKARS</sequence>
<keyword evidence="3" id="KW-0731">Sigma factor</keyword>
<evidence type="ECO:0000259" key="6">
    <source>
        <dbReference type="Pfam" id="PF08281"/>
    </source>
</evidence>
<dbReference type="Proteomes" id="UP000192610">
    <property type="component" value="Unassembled WGS sequence"/>
</dbReference>
<dbReference type="Gene3D" id="1.10.1740.10">
    <property type="match status" value="1"/>
</dbReference>
<feature type="domain" description="RNA polymerase sigma-70 region 2" evidence="5">
    <location>
        <begin position="26"/>
        <end position="91"/>
    </location>
</feature>
<dbReference type="InterPro" id="IPR007627">
    <property type="entry name" value="RNA_pol_sigma70_r2"/>
</dbReference>
<name>A0A1V9F3I1_9BACT</name>
<evidence type="ECO:0000256" key="1">
    <source>
        <dbReference type="ARBA" id="ARBA00010641"/>
    </source>
</evidence>
<dbReference type="Gene3D" id="1.10.10.10">
    <property type="entry name" value="Winged helix-like DNA-binding domain superfamily/Winged helix DNA-binding domain"/>
    <property type="match status" value="1"/>
</dbReference>
<keyword evidence="2" id="KW-0805">Transcription regulation</keyword>
<dbReference type="RefSeq" id="WP_081197929.1">
    <property type="nucleotide sequence ID" value="NZ_FOCZ01000009.1"/>
</dbReference>
<reference evidence="8" key="1">
    <citation type="submission" date="2016-04" db="EMBL/GenBank/DDBJ databases">
        <authorList>
            <person name="Chen L."/>
            <person name="Zhuang W."/>
            <person name="Wang G."/>
        </authorList>
    </citation>
    <scope>NUCLEOTIDE SEQUENCE [LARGE SCALE GENOMIC DNA]</scope>
    <source>
        <strain evidence="8">17621</strain>
    </source>
</reference>
<dbReference type="AlphaFoldDB" id="A0A1V9F3I1"/>
<dbReference type="GO" id="GO:0003677">
    <property type="term" value="F:DNA binding"/>
    <property type="evidence" value="ECO:0007669"/>
    <property type="project" value="InterPro"/>
</dbReference>
<dbReference type="InterPro" id="IPR014327">
    <property type="entry name" value="RNA_pol_sigma70_bacteroid"/>
</dbReference>
<organism evidence="7 8">
    <name type="scientific">Niastella yeongjuensis</name>
    <dbReference type="NCBI Taxonomy" id="354355"/>
    <lineage>
        <taxon>Bacteria</taxon>
        <taxon>Pseudomonadati</taxon>
        <taxon>Bacteroidota</taxon>
        <taxon>Chitinophagia</taxon>
        <taxon>Chitinophagales</taxon>
        <taxon>Chitinophagaceae</taxon>
        <taxon>Niastella</taxon>
    </lineage>
</organism>
<feature type="domain" description="RNA polymerase sigma factor 70 region 4 type 2" evidence="6">
    <location>
        <begin position="123"/>
        <end position="173"/>
    </location>
</feature>
<dbReference type="InterPro" id="IPR013325">
    <property type="entry name" value="RNA_pol_sigma_r2"/>
</dbReference>
<dbReference type="InterPro" id="IPR013324">
    <property type="entry name" value="RNA_pol_sigma_r3/r4-like"/>
</dbReference>
<keyword evidence="4" id="KW-0804">Transcription</keyword>
<proteinExistence type="inferred from homology"/>
<dbReference type="NCBIfam" id="TIGR02937">
    <property type="entry name" value="sigma70-ECF"/>
    <property type="match status" value="1"/>
</dbReference>
<dbReference type="SUPFAM" id="SSF88659">
    <property type="entry name" value="Sigma3 and sigma4 domains of RNA polymerase sigma factors"/>
    <property type="match status" value="1"/>
</dbReference>
<evidence type="ECO:0008006" key="9">
    <source>
        <dbReference type="Google" id="ProtNLM"/>
    </source>
</evidence>
<comment type="similarity">
    <text evidence="1">Belongs to the sigma-70 factor family. ECF subfamily.</text>
</comment>
<evidence type="ECO:0000313" key="8">
    <source>
        <dbReference type="Proteomes" id="UP000192610"/>
    </source>
</evidence>
<dbReference type="NCBIfam" id="TIGR02985">
    <property type="entry name" value="Sig70_bacteroi1"/>
    <property type="match status" value="1"/>
</dbReference>
<evidence type="ECO:0000256" key="3">
    <source>
        <dbReference type="ARBA" id="ARBA00023082"/>
    </source>
</evidence>
<dbReference type="SUPFAM" id="SSF88946">
    <property type="entry name" value="Sigma2 domain of RNA polymerase sigma factors"/>
    <property type="match status" value="1"/>
</dbReference>
<evidence type="ECO:0000259" key="5">
    <source>
        <dbReference type="Pfam" id="PF04542"/>
    </source>
</evidence>
<dbReference type="OrthoDB" id="656273at2"/>
<dbReference type="Pfam" id="PF04542">
    <property type="entry name" value="Sigma70_r2"/>
    <property type="match status" value="1"/>
</dbReference>
<evidence type="ECO:0000256" key="4">
    <source>
        <dbReference type="ARBA" id="ARBA00023163"/>
    </source>
</evidence>
<dbReference type="PANTHER" id="PTHR43133">
    <property type="entry name" value="RNA POLYMERASE ECF-TYPE SIGMA FACTO"/>
    <property type="match status" value="1"/>
</dbReference>
<dbReference type="GO" id="GO:0006352">
    <property type="term" value="P:DNA-templated transcription initiation"/>
    <property type="evidence" value="ECO:0007669"/>
    <property type="project" value="InterPro"/>
</dbReference>
<dbReference type="Pfam" id="PF08281">
    <property type="entry name" value="Sigma70_r4_2"/>
    <property type="match status" value="1"/>
</dbReference>
<gene>
    <name evidence="7" type="ORF">A4H97_24350</name>
</gene>
<dbReference type="InterPro" id="IPR014284">
    <property type="entry name" value="RNA_pol_sigma-70_dom"/>
</dbReference>
<dbReference type="EMBL" id="LVXG01000007">
    <property type="protein sequence ID" value="OQP52832.1"/>
    <property type="molecule type" value="Genomic_DNA"/>
</dbReference>
<dbReference type="InterPro" id="IPR013249">
    <property type="entry name" value="RNA_pol_sigma70_r4_t2"/>
</dbReference>
<protein>
    <recommendedName>
        <fullName evidence="9">RNA polymerase sigma-70 factor</fullName>
    </recommendedName>
</protein>
<dbReference type="InterPro" id="IPR036388">
    <property type="entry name" value="WH-like_DNA-bd_sf"/>
</dbReference>